<dbReference type="InterPro" id="IPR011527">
    <property type="entry name" value="ABC1_TM_dom"/>
</dbReference>
<protein>
    <submittedName>
        <fullName evidence="12">ABC transporter ATP-binding protein</fullName>
    </submittedName>
</protein>
<dbReference type="Pfam" id="PF03412">
    <property type="entry name" value="Peptidase_C39"/>
    <property type="match status" value="1"/>
</dbReference>
<dbReference type="Gene3D" id="3.40.50.300">
    <property type="entry name" value="P-loop containing nucleotide triphosphate hydrolases"/>
    <property type="match status" value="1"/>
</dbReference>
<evidence type="ECO:0000259" key="9">
    <source>
        <dbReference type="PROSITE" id="PS50893"/>
    </source>
</evidence>
<dbReference type="InterPro" id="IPR005074">
    <property type="entry name" value="Peptidase_C39"/>
</dbReference>
<keyword evidence="5 12" id="KW-0067">ATP-binding</keyword>
<dbReference type="PROSITE" id="PS50893">
    <property type="entry name" value="ABC_TRANSPORTER_2"/>
    <property type="match status" value="1"/>
</dbReference>
<dbReference type="SMART" id="SM00382">
    <property type="entry name" value="AAA"/>
    <property type="match status" value="1"/>
</dbReference>
<feature type="transmembrane region" description="Helical" evidence="8">
    <location>
        <begin position="283"/>
        <end position="305"/>
    </location>
</feature>
<dbReference type="PANTHER" id="PTHR43394">
    <property type="entry name" value="ATP-DEPENDENT PERMEASE MDL1, MITOCHONDRIAL"/>
    <property type="match status" value="1"/>
</dbReference>
<dbReference type="GO" id="GO:0015421">
    <property type="term" value="F:ABC-type oligopeptide transporter activity"/>
    <property type="evidence" value="ECO:0007669"/>
    <property type="project" value="TreeGrafter"/>
</dbReference>
<dbReference type="CDD" id="cd18571">
    <property type="entry name" value="ABC_6TM_peptidase_like"/>
    <property type="match status" value="1"/>
</dbReference>
<dbReference type="Proteomes" id="UP000092651">
    <property type="component" value="Unassembled WGS sequence"/>
</dbReference>
<feature type="domain" description="ABC transporter" evidence="9">
    <location>
        <begin position="489"/>
        <end position="725"/>
    </location>
</feature>
<evidence type="ECO:0000313" key="13">
    <source>
        <dbReference type="Proteomes" id="UP000092651"/>
    </source>
</evidence>
<dbReference type="Gene3D" id="1.20.1560.10">
    <property type="entry name" value="ABC transporter type 1, transmembrane domain"/>
    <property type="match status" value="1"/>
</dbReference>
<evidence type="ECO:0000256" key="3">
    <source>
        <dbReference type="ARBA" id="ARBA00022741"/>
    </source>
</evidence>
<evidence type="ECO:0000256" key="4">
    <source>
        <dbReference type="ARBA" id="ARBA00022801"/>
    </source>
</evidence>
<reference evidence="12 13" key="1">
    <citation type="submission" date="2016-07" db="EMBL/GenBank/DDBJ databases">
        <authorList>
            <person name="Jeong J.-J."/>
            <person name="Kim D.W."/>
            <person name="Sang M.K."/>
            <person name="Choi I.-G."/>
            <person name="Kim K.D."/>
        </authorList>
    </citation>
    <scope>NUCLEOTIDE SEQUENCE [LARGE SCALE GENOMIC DNA]</scope>
    <source>
        <strain evidence="12 13">UTM-3</strain>
    </source>
</reference>
<name>A0A1B8ZA05_9FLAO</name>
<dbReference type="InterPro" id="IPR003593">
    <property type="entry name" value="AAA+_ATPase"/>
</dbReference>
<evidence type="ECO:0000256" key="7">
    <source>
        <dbReference type="ARBA" id="ARBA00023136"/>
    </source>
</evidence>
<sequence length="728" mass="83081">MKKFKFYKQLDQMDCGPTCLKMIAKHYGAIYSVEYFRDKSAISNQGVTLYGLSRAAENIGLRTLSARVPFDSIEKLIFPFIAHWKSNHFIVVYKKTDKHVYVADPAIGKIKYTHKEFLDGWTLKEFKDEGNVLLMEPSPSFYSDNINKKKREITSFDSFIYFLQYLRPHKGLLLQIFLGLMVGTIIQLILPFLSQAMVDKGINGSNIELVYLILIAQILLNIGNAFAGYVRSWIFLHIGTKINISIVSDFLIRVLDLPLMFFDSRSVGDLLQRINDNSRIESFLTGTFLSIFFSMINLLLFGGIIFYYNKVIFSVFLIGSILYVLWVFFFQNIRKKLDIKIFDLNSRNTSSLVQLFDGVQEIKLSNSEKIKRWDWEKLQASMFEQKKKMLYANQTQQSGSLFINQIKNILISFLAAKSVIDGEISLGTMFAIQFIIAQANAPITDFVSFIRSYQMAELSFRRLNEIYSKNNVAETNENYITIMPDSKDIILKDLSFSYSKNEDDLVLKDISLKVPEGKLTAIVGESGSGKTTILKLLLKFYLPEKGLISLGGVNFNNINPQWWNENCGAVLQDSFIFSDTIAKNISLGDTMIDKDRLVWAAKMANIQGFIDVLPFGYNTRIGKGGHGLSQGQKQRVLIARVFYKNPNFVFLDEATNALDSENESQIMDHMQEFLKDKTTIIVAHRLSTVRNADNIIVIDDGKIVEQGTHEELITKNGKYFSLVKKQLS</sequence>
<dbReference type="PROSITE" id="PS00211">
    <property type="entry name" value="ABC_TRANSPORTER_1"/>
    <property type="match status" value="1"/>
</dbReference>
<dbReference type="GO" id="GO:0005524">
    <property type="term" value="F:ATP binding"/>
    <property type="evidence" value="ECO:0007669"/>
    <property type="project" value="UniProtKB-KW"/>
</dbReference>
<dbReference type="Gene3D" id="3.90.70.10">
    <property type="entry name" value="Cysteine proteinases"/>
    <property type="match status" value="1"/>
</dbReference>
<dbReference type="GO" id="GO:0005886">
    <property type="term" value="C:plasma membrane"/>
    <property type="evidence" value="ECO:0007669"/>
    <property type="project" value="UniProtKB-SubCell"/>
</dbReference>
<feature type="domain" description="ABC transmembrane type-1" evidence="10">
    <location>
        <begin position="176"/>
        <end position="455"/>
    </location>
</feature>
<dbReference type="PROSITE" id="PS50990">
    <property type="entry name" value="PEPTIDASE_C39"/>
    <property type="match status" value="1"/>
</dbReference>
<feature type="domain" description="Peptidase C39" evidence="11">
    <location>
        <begin position="9"/>
        <end position="128"/>
    </location>
</feature>
<evidence type="ECO:0000256" key="5">
    <source>
        <dbReference type="ARBA" id="ARBA00022840"/>
    </source>
</evidence>
<dbReference type="FunFam" id="3.40.50.300:FF:000218">
    <property type="entry name" value="Multidrug ABC transporter ATP-binding protein"/>
    <property type="match status" value="1"/>
</dbReference>
<evidence type="ECO:0000256" key="6">
    <source>
        <dbReference type="ARBA" id="ARBA00022989"/>
    </source>
</evidence>
<dbReference type="PROSITE" id="PS50929">
    <property type="entry name" value="ABC_TM1F"/>
    <property type="match status" value="1"/>
</dbReference>
<dbReference type="InterPro" id="IPR027417">
    <property type="entry name" value="P-loop_NTPase"/>
</dbReference>
<evidence type="ECO:0000256" key="8">
    <source>
        <dbReference type="SAM" id="Phobius"/>
    </source>
</evidence>
<dbReference type="GO" id="GO:0008233">
    <property type="term" value="F:peptidase activity"/>
    <property type="evidence" value="ECO:0007669"/>
    <property type="project" value="InterPro"/>
</dbReference>
<keyword evidence="6 8" id="KW-1133">Transmembrane helix</keyword>
<dbReference type="OrthoDB" id="9760358at2"/>
<organism evidence="12 13">
    <name type="scientific">Chryseobacterium artocarpi</name>
    <dbReference type="NCBI Taxonomy" id="1414727"/>
    <lineage>
        <taxon>Bacteria</taxon>
        <taxon>Pseudomonadati</taxon>
        <taxon>Bacteroidota</taxon>
        <taxon>Flavobacteriia</taxon>
        <taxon>Flavobacteriales</taxon>
        <taxon>Weeksellaceae</taxon>
        <taxon>Chryseobacterium group</taxon>
        <taxon>Chryseobacterium</taxon>
    </lineage>
</organism>
<keyword evidence="2 8" id="KW-0812">Transmembrane</keyword>
<dbReference type="SUPFAM" id="SSF90123">
    <property type="entry name" value="ABC transporter transmembrane region"/>
    <property type="match status" value="1"/>
</dbReference>
<keyword evidence="3" id="KW-0547">Nucleotide-binding</keyword>
<dbReference type="GO" id="GO:0016887">
    <property type="term" value="F:ATP hydrolysis activity"/>
    <property type="evidence" value="ECO:0007669"/>
    <property type="project" value="InterPro"/>
</dbReference>
<evidence type="ECO:0000313" key="12">
    <source>
        <dbReference type="EMBL" id="OCA68448.1"/>
    </source>
</evidence>
<proteinExistence type="predicted"/>
<keyword evidence="4" id="KW-0378">Hydrolase</keyword>
<feature type="transmembrane region" description="Helical" evidence="8">
    <location>
        <begin position="311"/>
        <end position="330"/>
    </location>
</feature>
<dbReference type="InterPro" id="IPR017871">
    <property type="entry name" value="ABC_transporter-like_CS"/>
</dbReference>
<evidence type="ECO:0000256" key="2">
    <source>
        <dbReference type="ARBA" id="ARBA00022692"/>
    </source>
</evidence>
<dbReference type="RefSeq" id="WP_065396319.1">
    <property type="nucleotide sequence ID" value="NZ_MAYH01000049.1"/>
</dbReference>
<comment type="caution">
    <text evidence="12">The sequence shown here is derived from an EMBL/GenBank/DDBJ whole genome shotgun (WGS) entry which is preliminary data.</text>
</comment>
<comment type="subcellular location">
    <subcellularLocation>
        <location evidence="1">Cell membrane</location>
        <topology evidence="1">Multi-pass membrane protein</topology>
    </subcellularLocation>
</comment>
<evidence type="ECO:0000256" key="1">
    <source>
        <dbReference type="ARBA" id="ARBA00004651"/>
    </source>
</evidence>
<dbReference type="PANTHER" id="PTHR43394:SF1">
    <property type="entry name" value="ATP-BINDING CASSETTE SUB-FAMILY B MEMBER 10, MITOCHONDRIAL"/>
    <property type="match status" value="1"/>
</dbReference>
<feature type="transmembrane region" description="Helical" evidence="8">
    <location>
        <begin position="172"/>
        <end position="190"/>
    </location>
</feature>
<dbReference type="InterPro" id="IPR039421">
    <property type="entry name" value="Type_1_exporter"/>
</dbReference>
<feature type="transmembrane region" description="Helical" evidence="8">
    <location>
        <begin position="210"/>
        <end position="230"/>
    </location>
</feature>
<dbReference type="AlphaFoldDB" id="A0A1B8ZA05"/>
<dbReference type="InterPro" id="IPR036640">
    <property type="entry name" value="ABC1_TM_sf"/>
</dbReference>
<dbReference type="Pfam" id="PF00005">
    <property type="entry name" value="ABC_tran"/>
    <property type="match status" value="1"/>
</dbReference>
<accession>A0A1B8ZA05</accession>
<evidence type="ECO:0000259" key="10">
    <source>
        <dbReference type="PROSITE" id="PS50929"/>
    </source>
</evidence>
<evidence type="ECO:0000259" key="11">
    <source>
        <dbReference type="PROSITE" id="PS50990"/>
    </source>
</evidence>
<keyword evidence="7 8" id="KW-0472">Membrane</keyword>
<dbReference type="EMBL" id="MAYH01000049">
    <property type="protein sequence ID" value="OCA68448.1"/>
    <property type="molecule type" value="Genomic_DNA"/>
</dbReference>
<keyword evidence="13" id="KW-1185">Reference proteome</keyword>
<dbReference type="SUPFAM" id="SSF52540">
    <property type="entry name" value="P-loop containing nucleoside triphosphate hydrolases"/>
    <property type="match status" value="1"/>
</dbReference>
<dbReference type="Pfam" id="PF00664">
    <property type="entry name" value="ABC_membrane"/>
    <property type="match status" value="1"/>
</dbReference>
<gene>
    <name evidence="12" type="ORF">BBI01_18565</name>
</gene>
<dbReference type="CDD" id="cd02418">
    <property type="entry name" value="Peptidase_C39B"/>
    <property type="match status" value="1"/>
</dbReference>
<dbReference type="GO" id="GO:0006508">
    <property type="term" value="P:proteolysis"/>
    <property type="evidence" value="ECO:0007669"/>
    <property type="project" value="InterPro"/>
</dbReference>
<dbReference type="InterPro" id="IPR003439">
    <property type="entry name" value="ABC_transporter-like_ATP-bd"/>
</dbReference>